<feature type="transmembrane region" description="Helical" evidence="1">
    <location>
        <begin position="427"/>
        <end position="454"/>
    </location>
</feature>
<evidence type="ECO:0008006" key="4">
    <source>
        <dbReference type="Google" id="ProtNLM"/>
    </source>
</evidence>
<feature type="transmembrane region" description="Helical" evidence="1">
    <location>
        <begin position="111"/>
        <end position="140"/>
    </location>
</feature>
<dbReference type="RefSeq" id="WP_111317946.1">
    <property type="nucleotide sequence ID" value="NZ_BIFX01000001.1"/>
</dbReference>
<feature type="transmembrane region" description="Helical" evidence="1">
    <location>
        <begin position="510"/>
        <end position="530"/>
    </location>
</feature>
<feature type="transmembrane region" description="Helical" evidence="1">
    <location>
        <begin position="322"/>
        <end position="345"/>
    </location>
</feature>
<name>A0A326UGI6_THEHA</name>
<feature type="transmembrane region" description="Helical" evidence="1">
    <location>
        <begin position="68"/>
        <end position="90"/>
    </location>
</feature>
<sequence length="551" mass="61163">MLIHGDKLRWLLWLRWKLFLRAFTRKGKGQGGQIIGMAIFLIFLLIIAFAFSALIFNTTRFLPAPANIEVLFLVLSSIYVFWIIFPLLEFNMNEGLDLSKLATFPLTRWELMFGLLASTLLDLPTFGLLILLGSVIAGMATSLPMALFTLLAMIVFYFQLIGTSQFVLTALMRVLQSRRFRDLGVLLIVLVSFTGYFAQFLFRGLASSSFLNLLNQQTFSPYLQWLPSGMVCRAIEQANAGNWGSGFLWLLAPLAIGFVALYLWQSVVEKGLVAPDVEKQRKHQHKEVDTVPAGGLLGRLVPGQAYAVLLKDMRYIRRDPQITALLLQAILLPIFAIVVSFLNIGNNPTGLNVWLMIFTPLVIALTLYRFSYNALGFERASLTTLFLFPLRPMQLLWGKNLVAFGIGLIELLIMLPIATFLTRNWDLFVPSLVSGIAAILIIVGCGNASSVFFPQKWKELRRGMQTSTGTTSEAGCLRALMSLGALIAMVALTAPVALGTALPVLFHAQWILALSVPLGLAYSMIIYVGVTRFAGARLVKRMPEILEAVTK</sequence>
<evidence type="ECO:0000313" key="3">
    <source>
        <dbReference type="Proteomes" id="UP000248806"/>
    </source>
</evidence>
<feature type="transmembrane region" description="Helical" evidence="1">
    <location>
        <begin position="34"/>
        <end position="56"/>
    </location>
</feature>
<accession>A0A326UGI6</accession>
<feature type="transmembrane region" description="Helical" evidence="1">
    <location>
        <begin position="183"/>
        <end position="202"/>
    </location>
</feature>
<feature type="transmembrane region" description="Helical" evidence="1">
    <location>
        <begin position="475"/>
        <end position="498"/>
    </location>
</feature>
<feature type="transmembrane region" description="Helical" evidence="1">
    <location>
        <begin position="246"/>
        <end position="264"/>
    </location>
</feature>
<organism evidence="2 3">
    <name type="scientific">Thermosporothrix hazakensis</name>
    <dbReference type="NCBI Taxonomy" id="644383"/>
    <lineage>
        <taxon>Bacteria</taxon>
        <taxon>Bacillati</taxon>
        <taxon>Chloroflexota</taxon>
        <taxon>Ktedonobacteria</taxon>
        <taxon>Ktedonobacterales</taxon>
        <taxon>Thermosporotrichaceae</taxon>
        <taxon>Thermosporothrix</taxon>
    </lineage>
</organism>
<dbReference type="EMBL" id="QKUF01000001">
    <property type="protein sequence ID" value="PZW36080.1"/>
    <property type="molecule type" value="Genomic_DNA"/>
</dbReference>
<dbReference type="Proteomes" id="UP000248806">
    <property type="component" value="Unassembled WGS sequence"/>
</dbReference>
<dbReference type="AlphaFoldDB" id="A0A326UGI6"/>
<keyword evidence="1" id="KW-0812">Transmembrane</keyword>
<keyword evidence="1" id="KW-1133">Transmembrane helix</keyword>
<keyword evidence="1" id="KW-0472">Membrane</keyword>
<comment type="caution">
    <text evidence="2">The sequence shown here is derived from an EMBL/GenBank/DDBJ whole genome shotgun (WGS) entry which is preliminary data.</text>
</comment>
<evidence type="ECO:0000256" key="1">
    <source>
        <dbReference type="SAM" id="Phobius"/>
    </source>
</evidence>
<dbReference type="OrthoDB" id="4334618at2"/>
<feature type="transmembrane region" description="Helical" evidence="1">
    <location>
        <begin position="401"/>
        <end position="421"/>
    </location>
</feature>
<proteinExistence type="predicted"/>
<protein>
    <recommendedName>
        <fullName evidence="4">ABC-2 type transport system permease protein</fullName>
    </recommendedName>
</protein>
<reference evidence="2 3" key="1">
    <citation type="submission" date="2018-06" db="EMBL/GenBank/DDBJ databases">
        <title>Genomic Encyclopedia of Archaeal and Bacterial Type Strains, Phase II (KMG-II): from individual species to whole genera.</title>
        <authorList>
            <person name="Goeker M."/>
        </authorList>
    </citation>
    <scope>NUCLEOTIDE SEQUENCE [LARGE SCALE GENOMIC DNA]</scope>
    <source>
        <strain evidence="2 3">ATCC BAA-1881</strain>
    </source>
</reference>
<feature type="transmembrane region" description="Helical" evidence="1">
    <location>
        <begin position="146"/>
        <end position="171"/>
    </location>
</feature>
<keyword evidence="3" id="KW-1185">Reference proteome</keyword>
<evidence type="ECO:0000313" key="2">
    <source>
        <dbReference type="EMBL" id="PZW36080.1"/>
    </source>
</evidence>
<gene>
    <name evidence="2" type="ORF">EI42_00250</name>
</gene>
<feature type="transmembrane region" description="Helical" evidence="1">
    <location>
        <begin position="351"/>
        <end position="370"/>
    </location>
</feature>